<sequence>MLLLAYAALHAFPQVLFAYSVSERGITLYSSRPIAARAADRLARARDLIDRSELAVPGRSERVFLCNSPWLYRLFAPLSGGAFAVSMPATGHIFVAMADVDADLAYSQAAVYNRRTFSGLVAHEATHNLIRRRLGLWRASRLPSWVVEGYCDHVAGDGSFPEERGLRLIAAGESSPELSFRYFEHRRRVAKLIDEQGLSFEMLARWAAEHD</sequence>
<dbReference type="OrthoDB" id="978101at2"/>
<evidence type="ECO:0000313" key="1">
    <source>
        <dbReference type="EMBL" id="QEH37312.1"/>
    </source>
</evidence>
<accession>A0A5B9W9Q7</accession>
<reference evidence="1 2" key="1">
    <citation type="submission" date="2019-08" db="EMBL/GenBank/DDBJ databases">
        <title>Deep-cultivation of Planctomycetes and their phenomic and genomic characterization uncovers novel biology.</title>
        <authorList>
            <person name="Wiegand S."/>
            <person name="Jogler M."/>
            <person name="Boedeker C."/>
            <person name="Pinto D."/>
            <person name="Vollmers J."/>
            <person name="Rivas-Marin E."/>
            <person name="Kohn T."/>
            <person name="Peeters S.H."/>
            <person name="Heuer A."/>
            <person name="Rast P."/>
            <person name="Oberbeckmann S."/>
            <person name="Bunk B."/>
            <person name="Jeske O."/>
            <person name="Meyerdierks A."/>
            <person name="Storesund J.E."/>
            <person name="Kallscheuer N."/>
            <person name="Luecker S."/>
            <person name="Lage O.M."/>
            <person name="Pohl T."/>
            <person name="Merkel B.J."/>
            <person name="Hornburger P."/>
            <person name="Mueller R.-W."/>
            <person name="Bruemmer F."/>
            <person name="Labrenz M."/>
            <person name="Spormann A.M."/>
            <person name="Op den Camp H."/>
            <person name="Overmann J."/>
            <person name="Amann R."/>
            <person name="Jetten M.S.M."/>
            <person name="Mascher T."/>
            <person name="Medema M.H."/>
            <person name="Devos D.P."/>
            <person name="Kaster A.-K."/>
            <person name="Ovreas L."/>
            <person name="Rohde M."/>
            <person name="Galperin M.Y."/>
            <person name="Jogler C."/>
        </authorList>
    </citation>
    <scope>NUCLEOTIDE SEQUENCE [LARGE SCALE GENOMIC DNA]</scope>
    <source>
        <strain evidence="1 2">OJF2</strain>
    </source>
</reference>
<proteinExistence type="predicted"/>
<evidence type="ECO:0000313" key="2">
    <source>
        <dbReference type="Proteomes" id="UP000324233"/>
    </source>
</evidence>
<dbReference type="AlphaFoldDB" id="A0A5B9W9Q7"/>
<name>A0A5B9W9Q7_9BACT</name>
<evidence type="ECO:0008006" key="3">
    <source>
        <dbReference type="Google" id="ProtNLM"/>
    </source>
</evidence>
<organism evidence="1 2">
    <name type="scientific">Aquisphaera giovannonii</name>
    <dbReference type="NCBI Taxonomy" id="406548"/>
    <lineage>
        <taxon>Bacteria</taxon>
        <taxon>Pseudomonadati</taxon>
        <taxon>Planctomycetota</taxon>
        <taxon>Planctomycetia</taxon>
        <taxon>Isosphaerales</taxon>
        <taxon>Isosphaeraceae</taxon>
        <taxon>Aquisphaera</taxon>
    </lineage>
</organism>
<dbReference type="KEGG" id="agv:OJF2_59020"/>
<dbReference type="RefSeq" id="WP_148596886.1">
    <property type="nucleotide sequence ID" value="NZ_CP042997.1"/>
</dbReference>
<dbReference type="EMBL" id="CP042997">
    <property type="protein sequence ID" value="QEH37312.1"/>
    <property type="molecule type" value="Genomic_DNA"/>
</dbReference>
<protein>
    <recommendedName>
        <fullName evidence="3">DUF1570 domain-containing protein</fullName>
    </recommendedName>
</protein>
<keyword evidence="2" id="KW-1185">Reference proteome</keyword>
<gene>
    <name evidence="1" type="ORF">OJF2_59020</name>
</gene>
<dbReference type="Proteomes" id="UP000324233">
    <property type="component" value="Chromosome"/>
</dbReference>